<evidence type="ECO:0000256" key="5">
    <source>
        <dbReference type="ARBA" id="ARBA00022777"/>
    </source>
</evidence>
<evidence type="ECO:0000256" key="3">
    <source>
        <dbReference type="ARBA" id="ARBA00022723"/>
    </source>
</evidence>
<dbReference type="SUPFAM" id="SSF55060">
    <property type="entry name" value="GHMP Kinase, C-terminal domain"/>
    <property type="match status" value="1"/>
</dbReference>
<dbReference type="PANTHER" id="PTHR10457">
    <property type="entry name" value="MEVALONATE KINASE/GALACTOKINASE"/>
    <property type="match status" value="1"/>
</dbReference>
<dbReference type="InterPro" id="IPR006206">
    <property type="entry name" value="Mevalonate/galactokinase"/>
</dbReference>
<dbReference type="OrthoDB" id="275179at2759"/>
<keyword evidence="8" id="KW-0119">Carbohydrate metabolism</keyword>
<evidence type="ECO:0000313" key="12">
    <source>
        <dbReference type="EMBL" id="KAJ6634745.1"/>
    </source>
</evidence>
<dbReference type="GO" id="GO:0004335">
    <property type="term" value="F:galactokinase activity"/>
    <property type="evidence" value="ECO:0007669"/>
    <property type="project" value="InterPro"/>
</dbReference>
<dbReference type="PRINTS" id="PR00473">
    <property type="entry name" value="GALCTOKINASE"/>
</dbReference>
<dbReference type="Pfam" id="PF10509">
    <property type="entry name" value="GalKase_gal_bdg"/>
    <property type="match status" value="1"/>
</dbReference>
<evidence type="ECO:0000259" key="10">
    <source>
        <dbReference type="Pfam" id="PF08544"/>
    </source>
</evidence>
<keyword evidence="6" id="KW-0067">ATP-binding</keyword>
<dbReference type="InterPro" id="IPR020568">
    <property type="entry name" value="Ribosomal_Su5_D2-typ_SF"/>
</dbReference>
<dbReference type="InterPro" id="IPR006204">
    <property type="entry name" value="GHMP_kinase_N_dom"/>
</dbReference>
<keyword evidence="2" id="KW-0808">Transferase</keyword>
<keyword evidence="5" id="KW-0418">Kinase</keyword>
<dbReference type="Pfam" id="PF08544">
    <property type="entry name" value="GHMP_kinases_C"/>
    <property type="match status" value="1"/>
</dbReference>
<evidence type="ECO:0000256" key="4">
    <source>
        <dbReference type="ARBA" id="ARBA00022741"/>
    </source>
</evidence>
<proteinExistence type="inferred from homology"/>
<evidence type="ECO:0000313" key="13">
    <source>
        <dbReference type="Proteomes" id="UP001151699"/>
    </source>
</evidence>
<dbReference type="GO" id="GO:0046872">
    <property type="term" value="F:metal ion binding"/>
    <property type="evidence" value="ECO:0007669"/>
    <property type="project" value="UniProtKB-KW"/>
</dbReference>
<name>A0A9Q0MMM6_9DIPT</name>
<dbReference type="InterPro" id="IPR006203">
    <property type="entry name" value="GHMP_knse_ATP-bd_CS"/>
</dbReference>
<dbReference type="InterPro" id="IPR000705">
    <property type="entry name" value="Galactokinase"/>
</dbReference>
<dbReference type="Gene3D" id="3.30.70.890">
    <property type="entry name" value="GHMP kinase, C-terminal domain"/>
    <property type="match status" value="1"/>
</dbReference>
<evidence type="ECO:0000256" key="1">
    <source>
        <dbReference type="ARBA" id="ARBA00006566"/>
    </source>
</evidence>
<dbReference type="Gene3D" id="3.30.230.10">
    <property type="match status" value="1"/>
</dbReference>
<dbReference type="PIRSF" id="PIRSF000530">
    <property type="entry name" value="Galactokinase"/>
    <property type="match status" value="1"/>
</dbReference>
<dbReference type="GO" id="GO:0005524">
    <property type="term" value="F:ATP binding"/>
    <property type="evidence" value="ECO:0007669"/>
    <property type="project" value="UniProtKB-KW"/>
</dbReference>
<keyword evidence="13" id="KW-1185">Reference proteome</keyword>
<dbReference type="GO" id="GO:0005829">
    <property type="term" value="C:cytosol"/>
    <property type="evidence" value="ECO:0007669"/>
    <property type="project" value="TreeGrafter"/>
</dbReference>
<dbReference type="PRINTS" id="PR00959">
    <property type="entry name" value="MEVGALKINASE"/>
</dbReference>
<dbReference type="PANTHER" id="PTHR10457:SF7">
    <property type="entry name" value="GALACTOKINASE-RELATED"/>
    <property type="match status" value="1"/>
</dbReference>
<accession>A0A9Q0MMM6</accession>
<sequence>MTTNLPTFNQILETAVITYKKVFNTNPDLASCAPGRVNLIGEHIDYNDGYVLPMALPMATIIVGKIVPNTNTADIITCCDGADDPRRVQFELKNLAPGLPKWANYIKGVIHSAGIPEVPGFNAVIMTNVPVGGGLSSSAALEMATLTFLEALTAGKSTMTLTDKALLCQKAEHEFAGMPCGIMDQLISAMGKQKHALLIDCQLLSTEQIPFSTNDLAILICNSNVRHELSDSEYPTRRRQCSEALSLMKLKSYRDAKIENLTALKDCDEVLIRRARHVITEIQRTEEAAEALKGHNFVQMGKLMTESHLSLRDDFEVSCKELDLLVEAANKCTGVLGSRMTGGGFGGCTVTLVRKNDVDNVIRAMKIEYAKYDRTASFYVCEPSEGARLINLN</sequence>
<evidence type="ECO:0000256" key="8">
    <source>
        <dbReference type="ARBA" id="ARBA00023277"/>
    </source>
</evidence>
<dbReference type="PROSITE" id="PS00106">
    <property type="entry name" value="GALACTOKINASE"/>
    <property type="match status" value="1"/>
</dbReference>
<feature type="domain" description="Galactokinase N-terminal" evidence="11">
    <location>
        <begin position="19"/>
        <end position="64"/>
    </location>
</feature>
<comment type="similarity">
    <text evidence="1">Belongs to the GHMP kinase family. GalK subfamily.</text>
</comment>
<dbReference type="InterPro" id="IPR013750">
    <property type="entry name" value="GHMP_kinase_C_dom"/>
</dbReference>
<organism evidence="12 13">
    <name type="scientific">Pseudolycoriella hygida</name>
    <dbReference type="NCBI Taxonomy" id="35572"/>
    <lineage>
        <taxon>Eukaryota</taxon>
        <taxon>Metazoa</taxon>
        <taxon>Ecdysozoa</taxon>
        <taxon>Arthropoda</taxon>
        <taxon>Hexapoda</taxon>
        <taxon>Insecta</taxon>
        <taxon>Pterygota</taxon>
        <taxon>Neoptera</taxon>
        <taxon>Endopterygota</taxon>
        <taxon>Diptera</taxon>
        <taxon>Nematocera</taxon>
        <taxon>Sciaroidea</taxon>
        <taxon>Sciaridae</taxon>
        <taxon>Pseudolycoriella</taxon>
    </lineage>
</organism>
<evidence type="ECO:0000259" key="9">
    <source>
        <dbReference type="Pfam" id="PF00288"/>
    </source>
</evidence>
<comment type="caution">
    <text evidence="12">The sequence shown here is derived from an EMBL/GenBank/DDBJ whole genome shotgun (WGS) entry which is preliminary data.</text>
</comment>
<feature type="domain" description="GHMP kinase C-terminal" evidence="10">
    <location>
        <begin position="288"/>
        <end position="370"/>
    </location>
</feature>
<dbReference type="NCBIfam" id="TIGR00131">
    <property type="entry name" value="gal_kin"/>
    <property type="match status" value="1"/>
</dbReference>
<dbReference type="AlphaFoldDB" id="A0A9Q0MMM6"/>
<keyword evidence="7" id="KW-0460">Magnesium</keyword>
<dbReference type="FunFam" id="3.30.230.10:FF:000040">
    <property type="entry name" value="Galactokinase 1"/>
    <property type="match status" value="1"/>
</dbReference>
<dbReference type="InterPro" id="IPR019741">
    <property type="entry name" value="Galactokinase_CS"/>
</dbReference>
<keyword evidence="4" id="KW-0547">Nucleotide-binding</keyword>
<dbReference type="SUPFAM" id="SSF54211">
    <property type="entry name" value="Ribosomal protein S5 domain 2-like"/>
    <property type="match status" value="1"/>
</dbReference>
<dbReference type="GO" id="GO:0006012">
    <property type="term" value="P:galactose metabolic process"/>
    <property type="evidence" value="ECO:0007669"/>
    <property type="project" value="InterPro"/>
</dbReference>
<dbReference type="Pfam" id="PF00288">
    <property type="entry name" value="GHMP_kinases_N"/>
    <property type="match status" value="1"/>
</dbReference>
<feature type="domain" description="GHMP kinase N-terminal" evidence="9">
    <location>
        <begin position="104"/>
        <end position="192"/>
    </location>
</feature>
<evidence type="ECO:0000259" key="11">
    <source>
        <dbReference type="Pfam" id="PF10509"/>
    </source>
</evidence>
<dbReference type="FunFam" id="3.30.70.890:FF:000001">
    <property type="entry name" value="Galactokinase"/>
    <property type="match status" value="1"/>
</dbReference>
<protein>
    <submittedName>
        <fullName evidence="12">Galactokinase</fullName>
    </submittedName>
</protein>
<reference evidence="12" key="1">
    <citation type="submission" date="2022-07" db="EMBL/GenBank/DDBJ databases">
        <authorList>
            <person name="Trinca V."/>
            <person name="Uliana J.V.C."/>
            <person name="Torres T.T."/>
            <person name="Ward R.J."/>
            <person name="Monesi N."/>
        </authorList>
    </citation>
    <scope>NUCLEOTIDE SEQUENCE</scope>
    <source>
        <strain evidence="12">HSMRA1968</strain>
        <tissue evidence="12">Whole embryos</tissue>
    </source>
</reference>
<dbReference type="PROSITE" id="PS00627">
    <property type="entry name" value="GHMP_KINASES_ATP"/>
    <property type="match status" value="1"/>
</dbReference>
<evidence type="ECO:0000256" key="7">
    <source>
        <dbReference type="ARBA" id="ARBA00022842"/>
    </source>
</evidence>
<keyword evidence="3" id="KW-0479">Metal-binding</keyword>
<dbReference type="EMBL" id="WJQU01000004">
    <property type="protein sequence ID" value="KAJ6634745.1"/>
    <property type="molecule type" value="Genomic_DNA"/>
</dbReference>
<dbReference type="InterPro" id="IPR014721">
    <property type="entry name" value="Ribsml_uS5_D2-typ_fold_subgr"/>
</dbReference>
<evidence type="ECO:0000256" key="6">
    <source>
        <dbReference type="ARBA" id="ARBA00022840"/>
    </source>
</evidence>
<dbReference type="Proteomes" id="UP001151699">
    <property type="component" value="Chromosome C"/>
</dbReference>
<dbReference type="InterPro" id="IPR036554">
    <property type="entry name" value="GHMP_kinase_C_sf"/>
</dbReference>
<gene>
    <name evidence="12" type="primary">GALK1</name>
    <name evidence="12" type="ORF">Bhyg_13324</name>
</gene>
<dbReference type="InterPro" id="IPR019539">
    <property type="entry name" value="GalKase_N"/>
</dbReference>
<evidence type="ECO:0000256" key="2">
    <source>
        <dbReference type="ARBA" id="ARBA00022679"/>
    </source>
</evidence>